<feature type="compositionally biased region" description="Basic and acidic residues" evidence="1">
    <location>
        <begin position="118"/>
        <end position="148"/>
    </location>
</feature>
<dbReference type="PaxDb" id="55529-EKX46248"/>
<dbReference type="RefSeq" id="XP_005833228.1">
    <property type="nucleotide sequence ID" value="XM_005833171.1"/>
</dbReference>
<organism evidence="2">
    <name type="scientific">Guillardia theta (strain CCMP2712)</name>
    <name type="common">Cryptophyte</name>
    <dbReference type="NCBI Taxonomy" id="905079"/>
    <lineage>
        <taxon>Eukaryota</taxon>
        <taxon>Cryptophyceae</taxon>
        <taxon>Pyrenomonadales</taxon>
        <taxon>Geminigeraceae</taxon>
        <taxon>Guillardia</taxon>
    </lineage>
</organism>
<reference evidence="2 4" key="1">
    <citation type="journal article" date="2012" name="Nature">
        <title>Algal genomes reveal evolutionary mosaicism and the fate of nucleomorphs.</title>
        <authorList>
            <consortium name="DOE Joint Genome Institute"/>
            <person name="Curtis B.A."/>
            <person name="Tanifuji G."/>
            <person name="Burki F."/>
            <person name="Gruber A."/>
            <person name="Irimia M."/>
            <person name="Maruyama S."/>
            <person name="Arias M.C."/>
            <person name="Ball S.G."/>
            <person name="Gile G.H."/>
            <person name="Hirakawa Y."/>
            <person name="Hopkins J.F."/>
            <person name="Kuo A."/>
            <person name="Rensing S.A."/>
            <person name="Schmutz J."/>
            <person name="Symeonidi A."/>
            <person name="Elias M."/>
            <person name="Eveleigh R.J."/>
            <person name="Herman E.K."/>
            <person name="Klute M.J."/>
            <person name="Nakayama T."/>
            <person name="Obornik M."/>
            <person name="Reyes-Prieto A."/>
            <person name="Armbrust E.V."/>
            <person name="Aves S.J."/>
            <person name="Beiko R.G."/>
            <person name="Coutinho P."/>
            <person name="Dacks J.B."/>
            <person name="Durnford D.G."/>
            <person name="Fast N.M."/>
            <person name="Green B.R."/>
            <person name="Grisdale C.J."/>
            <person name="Hempel F."/>
            <person name="Henrissat B."/>
            <person name="Hoppner M.P."/>
            <person name="Ishida K."/>
            <person name="Kim E."/>
            <person name="Koreny L."/>
            <person name="Kroth P.G."/>
            <person name="Liu Y."/>
            <person name="Malik S.B."/>
            <person name="Maier U.G."/>
            <person name="McRose D."/>
            <person name="Mock T."/>
            <person name="Neilson J.A."/>
            <person name="Onodera N.T."/>
            <person name="Poole A.M."/>
            <person name="Pritham E.J."/>
            <person name="Richards T.A."/>
            <person name="Rocap G."/>
            <person name="Roy S.W."/>
            <person name="Sarai C."/>
            <person name="Schaack S."/>
            <person name="Shirato S."/>
            <person name="Slamovits C.H."/>
            <person name="Spencer D.F."/>
            <person name="Suzuki S."/>
            <person name="Worden A.Z."/>
            <person name="Zauner S."/>
            <person name="Barry K."/>
            <person name="Bell C."/>
            <person name="Bharti A.K."/>
            <person name="Crow J.A."/>
            <person name="Grimwood J."/>
            <person name="Kramer R."/>
            <person name="Lindquist E."/>
            <person name="Lucas S."/>
            <person name="Salamov A."/>
            <person name="McFadden G.I."/>
            <person name="Lane C.E."/>
            <person name="Keeling P.J."/>
            <person name="Gray M.W."/>
            <person name="Grigoriev I.V."/>
            <person name="Archibald J.M."/>
        </authorList>
    </citation>
    <scope>NUCLEOTIDE SEQUENCE</scope>
    <source>
        <strain evidence="2 4">CCMP2712</strain>
    </source>
</reference>
<dbReference type="EMBL" id="JH992995">
    <property type="protein sequence ID" value="EKX46248.1"/>
    <property type="molecule type" value="Genomic_DNA"/>
</dbReference>
<reference evidence="3" key="3">
    <citation type="submission" date="2016-03" db="UniProtKB">
        <authorList>
            <consortium name="EnsemblProtists"/>
        </authorList>
    </citation>
    <scope>IDENTIFICATION</scope>
</reference>
<feature type="region of interest" description="Disordered" evidence="1">
    <location>
        <begin position="22"/>
        <end position="48"/>
    </location>
</feature>
<sequence>MLVTQTSFPPTRISHRITSFSPPIRRRSDRGTLLSSRQPGKHEHGSIWSNSGQIKEDLIRSDDLKGDVEDDAQPQTCWSMWASDVNGAVSVVDLRSRYEGDLHASADSGQFKRKGGRCPRDDRPYNDTRGEEQWSSGHESDRGEDELSRASTPLILQISQRTPQKIWSEIEINDLRLQDDSDLDYGKFARSSSVKKNSTPDHSVRRSSDHAPVKFCKLGLHQGKVQVVQTASCKCFRRERDESPVQFRMRVKRLLEF</sequence>
<name>L1JCH4_GUITC</name>
<evidence type="ECO:0000313" key="3">
    <source>
        <dbReference type="EnsemblProtists" id="EKX46248"/>
    </source>
</evidence>
<dbReference type="KEGG" id="gtt:GUITHDRAFT_152435"/>
<proteinExistence type="predicted"/>
<dbReference type="EnsemblProtists" id="EKX46248">
    <property type="protein sequence ID" value="EKX46248"/>
    <property type="gene ID" value="GUITHDRAFT_152435"/>
</dbReference>
<protein>
    <submittedName>
        <fullName evidence="2 3">Uncharacterized protein</fullName>
    </submittedName>
</protein>
<dbReference type="HOGENOM" id="CLU_1083573_0_0_1"/>
<feature type="region of interest" description="Disordered" evidence="1">
    <location>
        <begin position="106"/>
        <end position="148"/>
    </location>
</feature>
<dbReference type="GeneID" id="17302883"/>
<evidence type="ECO:0000313" key="4">
    <source>
        <dbReference type="Proteomes" id="UP000011087"/>
    </source>
</evidence>
<reference evidence="4" key="2">
    <citation type="submission" date="2012-11" db="EMBL/GenBank/DDBJ databases">
        <authorList>
            <person name="Kuo A."/>
            <person name="Curtis B.A."/>
            <person name="Tanifuji G."/>
            <person name="Burki F."/>
            <person name="Gruber A."/>
            <person name="Irimia M."/>
            <person name="Maruyama S."/>
            <person name="Arias M.C."/>
            <person name="Ball S.G."/>
            <person name="Gile G.H."/>
            <person name="Hirakawa Y."/>
            <person name="Hopkins J.F."/>
            <person name="Rensing S.A."/>
            <person name="Schmutz J."/>
            <person name="Symeonidi A."/>
            <person name="Elias M."/>
            <person name="Eveleigh R.J."/>
            <person name="Herman E.K."/>
            <person name="Klute M.J."/>
            <person name="Nakayama T."/>
            <person name="Obornik M."/>
            <person name="Reyes-Prieto A."/>
            <person name="Armbrust E.V."/>
            <person name="Aves S.J."/>
            <person name="Beiko R.G."/>
            <person name="Coutinho P."/>
            <person name="Dacks J.B."/>
            <person name="Durnford D.G."/>
            <person name="Fast N.M."/>
            <person name="Green B.R."/>
            <person name="Grisdale C."/>
            <person name="Hempe F."/>
            <person name="Henrissat B."/>
            <person name="Hoppner M.P."/>
            <person name="Ishida K.-I."/>
            <person name="Kim E."/>
            <person name="Koreny L."/>
            <person name="Kroth P.G."/>
            <person name="Liu Y."/>
            <person name="Malik S.-B."/>
            <person name="Maier U.G."/>
            <person name="McRose D."/>
            <person name="Mock T."/>
            <person name="Neilson J.A."/>
            <person name="Onodera N.T."/>
            <person name="Poole A.M."/>
            <person name="Pritham E.J."/>
            <person name="Richards T.A."/>
            <person name="Rocap G."/>
            <person name="Roy S.W."/>
            <person name="Sarai C."/>
            <person name="Schaack S."/>
            <person name="Shirato S."/>
            <person name="Slamovits C.H."/>
            <person name="Spencer D.F."/>
            <person name="Suzuki S."/>
            <person name="Worden A.Z."/>
            <person name="Zauner S."/>
            <person name="Barry K."/>
            <person name="Bell C."/>
            <person name="Bharti A.K."/>
            <person name="Crow J.A."/>
            <person name="Grimwood J."/>
            <person name="Kramer R."/>
            <person name="Lindquist E."/>
            <person name="Lucas S."/>
            <person name="Salamov A."/>
            <person name="McFadden G.I."/>
            <person name="Lane C.E."/>
            <person name="Keeling P.J."/>
            <person name="Gray M.W."/>
            <person name="Grigoriev I.V."/>
            <person name="Archibald J.M."/>
        </authorList>
    </citation>
    <scope>NUCLEOTIDE SEQUENCE</scope>
    <source>
        <strain evidence="4">CCMP2712</strain>
    </source>
</reference>
<gene>
    <name evidence="2" type="ORF">GUITHDRAFT_152435</name>
</gene>
<keyword evidence="4" id="KW-1185">Reference proteome</keyword>
<evidence type="ECO:0000313" key="2">
    <source>
        <dbReference type="EMBL" id="EKX46248.1"/>
    </source>
</evidence>
<accession>L1JCH4</accession>
<evidence type="ECO:0000256" key="1">
    <source>
        <dbReference type="SAM" id="MobiDB-lite"/>
    </source>
</evidence>
<dbReference type="Proteomes" id="UP000011087">
    <property type="component" value="Unassembled WGS sequence"/>
</dbReference>
<dbReference type="AlphaFoldDB" id="L1JCH4"/>